<sequence length="89" mass="10219">MLEASLENERDSKRCVVVTHELLVKNIPDAREESKSEEDGEEDSESKEEGEEQNGGKESEAEEDDEKKTKIRKDQNDGPSMPEEPRWEL</sequence>
<dbReference type="AlphaFoldDB" id="W1PX45"/>
<protein>
    <submittedName>
        <fullName evidence="2">Uncharacterized protein</fullName>
    </submittedName>
</protein>
<keyword evidence="3" id="KW-1185">Reference proteome</keyword>
<organism evidence="2 3">
    <name type="scientific">Amborella trichopoda</name>
    <dbReference type="NCBI Taxonomy" id="13333"/>
    <lineage>
        <taxon>Eukaryota</taxon>
        <taxon>Viridiplantae</taxon>
        <taxon>Streptophyta</taxon>
        <taxon>Embryophyta</taxon>
        <taxon>Tracheophyta</taxon>
        <taxon>Spermatophyta</taxon>
        <taxon>Magnoliopsida</taxon>
        <taxon>Amborellales</taxon>
        <taxon>Amborellaceae</taxon>
        <taxon>Amborella</taxon>
    </lineage>
</organism>
<evidence type="ECO:0000256" key="1">
    <source>
        <dbReference type="SAM" id="MobiDB-lite"/>
    </source>
</evidence>
<evidence type="ECO:0000313" key="3">
    <source>
        <dbReference type="Proteomes" id="UP000017836"/>
    </source>
</evidence>
<evidence type="ECO:0000313" key="2">
    <source>
        <dbReference type="EMBL" id="ERN12768.1"/>
    </source>
</evidence>
<name>W1PX45_AMBTC</name>
<proteinExistence type="predicted"/>
<reference evidence="3" key="1">
    <citation type="journal article" date="2013" name="Science">
        <title>The Amborella genome and the evolution of flowering plants.</title>
        <authorList>
            <consortium name="Amborella Genome Project"/>
        </authorList>
    </citation>
    <scope>NUCLEOTIDE SEQUENCE [LARGE SCALE GENOMIC DNA]</scope>
</reference>
<dbReference type="EMBL" id="KI392605">
    <property type="protein sequence ID" value="ERN12768.1"/>
    <property type="molecule type" value="Genomic_DNA"/>
</dbReference>
<accession>W1PX45</accession>
<dbReference type="Proteomes" id="UP000017836">
    <property type="component" value="Unassembled WGS sequence"/>
</dbReference>
<feature type="region of interest" description="Disordered" evidence="1">
    <location>
        <begin position="1"/>
        <end position="89"/>
    </location>
</feature>
<gene>
    <name evidence="2" type="ORF">AMTR_s00043p00190620</name>
</gene>
<dbReference type="HOGENOM" id="CLU_167810_0_0_1"/>
<feature type="compositionally biased region" description="Acidic residues" evidence="1">
    <location>
        <begin position="35"/>
        <end position="52"/>
    </location>
</feature>
<feature type="compositionally biased region" description="Basic and acidic residues" evidence="1">
    <location>
        <begin position="66"/>
        <end position="76"/>
    </location>
</feature>
<dbReference type="Gramene" id="ERN12768">
    <property type="protein sequence ID" value="ERN12768"/>
    <property type="gene ID" value="AMTR_s00043p00190620"/>
</dbReference>